<dbReference type="Proteomes" id="UP000281553">
    <property type="component" value="Unassembled WGS sequence"/>
</dbReference>
<evidence type="ECO:0000313" key="1">
    <source>
        <dbReference type="EMBL" id="VDN09588.1"/>
    </source>
</evidence>
<reference evidence="1 2" key="1">
    <citation type="submission" date="2018-11" db="EMBL/GenBank/DDBJ databases">
        <authorList>
            <consortium name="Pathogen Informatics"/>
        </authorList>
    </citation>
    <scope>NUCLEOTIDE SEQUENCE [LARGE SCALE GENOMIC DNA]</scope>
</reference>
<organism evidence="1 2">
    <name type="scientific">Dibothriocephalus latus</name>
    <name type="common">Fish tapeworm</name>
    <name type="synonym">Diphyllobothrium latum</name>
    <dbReference type="NCBI Taxonomy" id="60516"/>
    <lineage>
        <taxon>Eukaryota</taxon>
        <taxon>Metazoa</taxon>
        <taxon>Spiralia</taxon>
        <taxon>Lophotrochozoa</taxon>
        <taxon>Platyhelminthes</taxon>
        <taxon>Cestoda</taxon>
        <taxon>Eucestoda</taxon>
        <taxon>Diphyllobothriidea</taxon>
        <taxon>Diphyllobothriidae</taxon>
        <taxon>Dibothriocephalus</taxon>
    </lineage>
</organism>
<dbReference type="EMBL" id="UYRU01047375">
    <property type="protein sequence ID" value="VDN09588.1"/>
    <property type="molecule type" value="Genomic_DNA"/>
</dbReference>
<sequence length="229" mass="25541">MNRSRVRCRRRNNNLLRTPGLRKDLLSTDRALEISHIATRVVEGVPWTAKATDRHVASTSELDQNSEIKSVEREGSKRCIAQARKAKNLKFTNGIRIRTFRSLKRIKSGASVQSVLGRRPPIPDTSDSPLGMTEKTFAIKDENQSLLEFVSPAPDLLPGCDTFSFKQDVCSPSLKLGLNTKFPSHFEETVIEGFSVLAFNSAGDMLVSLEICLDSACRVAHYVIYCFLP</sequence>
<protein>
    <submittedName>
        <fullName evidence="1">Uncharacterized protein</fullName>
    </submittedName>
</protein>
<accession>A0A3P7LI66</accession>
<dbReference type="AlphaFoldDB" id="A0A3P7LI66"/>
<gene>
    <name evidence="1" type="ORF">DILT_LOCUS5419</name>
</gene>
<evidence type="ECO:0000313" key="2">
    <source>
        <dbReference type="Proteomes" id="UP000281553"/>
    </source>
</evidence>
<keyword evidence="2" id="KW-1185">Reference proteome</keyword>
<proteinExistence type="predicted"/>
<dbReference type="OrthoDB" id="10468047at2759"/>
<name>A0A3P7LI66_DIBLA</name>